<evidence type="ECO:0000256" key="1">
    <source>
        <dbReference type="SAM" id="SignalP"/>
    </source>
</evidence>
<keyword evidence="3" id="KW-1185">Reference proteome</keyword>
<accession>H0QVE9</accession>
<sequence>MHSVVRQVIAGAGALAAAGTLAFTGIGSANAEPTEMHPKVTQCNDRFRTPLEVNRGNLPVYWSPFGRSNIVCLDIGFGPNDFYQRDPWGFWHDMNELRPGQFFYSIFGESYAPWHHGG</sequence>
<proteinExistence type="predicted"/>
<feature type="signal peptide" evidence="1">
    <location>
        <begin position="1"/>
        <end position="31"/>
    </location>
</feature>
<dbReference type="Proteomes" id="UP000035034">
    <property type="component" value="Unassembled WGS sequence"/>
</dbReference>
<evidence type="ECO:0008006" key="4">
    <source>
        <dbReference type="Google" id="ProtNLM"/>
    </source>
</evidence>
<name>H0QVE9_9ACTN</name>
<comment type="caution">
    <text evidence="2">The sequence shown here is derived from an EMBL/GenBank/DDBJ whole genome shotgun (WGS) entry which is preliminary data.</text>
</comment>
<protein>
    <recommendedName>
        <fullName evidence="4">Secreted protein</fullName>
    </recommendedName>
</protein>
<evidence type="ECO:0000313" key="3">
    <source>
        <dbReference type="Proteomes" id="UP000035034"/>
    </source>
</evidence>
<organism evidence="2 3">
    <name type="scientific">Gordonia effusa NBRC 100432</name>
    <dbReference type="NCBI Taxonomy" id="1077974"/>
    <lineage>
        <taxon>Bacteria</taxon>
        <taxon>Bacillati</taxon>
        <taxon>Actinomycetota</taxon>
        <taxon>Actinomycetes</taxon>
        <taxon>Mycobacteriales</taxon>
        <taxon>Gordoniaceae</taxon>
        <taxon>Gordonia</taxon>
    </lineage>
</organism>
<feature type="chain" id="PRO_5003537492" description="Secreted protein" evidence="1">
    <location>
        <begin position="32"/>
        <end position="118"/>
    </location>
</feature>
<dbReference type="eggNOG" id="ENOG5031EWI">
    <property type="taxonomic scope" value="Bacteria"/>
</dbReference>
<dbReference type="OrthoDB" id="4551510at2"/>
<gene>
    <name evidence="2" type="ORF">GOEFS_014_00420</name>
</gene>
<dbReference type="EMBL" id="BAEH01000014">
    <property type="protein sequence ID" value="GAB16800.1"/>
    <property type="molecule type" value="Genomic_DNA"/>
</dbReference>
<keyword evidence="1" id="KW-0732">Signal</keyword>
<reference evidence="2 3" key="1">
    <citation type="submission" date="2011-12" db="EMBL/GenBank/DDBJ databases">
        <title>Whole genome shotgun sequence of Gordonia effusa NBRC 100432.</title>
        <authorList>
            <person name="Yoshida I."/>
            <person name="Takarada H."/>
            <person name="Hosoyama A."/>
            <person name="Tsuchikane K."/>
            <person name="Katsumata H."/>
            <person name="Yamazaki S."/>
            <person name="Fujita N."/>
        </authorList>
    </citation>
    <scope>NUCLEOTIDE SEQUENCE [LARGE SCALE GENOMIC DNA]</scope>
    <source>
        <strain evidence="2 3">NBRC 100432</strain>
    </source>
</reference>
<dbReference type="AlphaFoldDB" id="H0QVE9"/>
<evidence type="ECO:0000313" key="2">
    <source>
        <dbReference type="EMBL" id="GAB16800.1"/>
    </source>
</evidence>